<proteinExistence type="predicted"/>
<comment type="caution">
    <text evidence="1">The sequence shown here is derived from an EMBL/GenBank/DDBJ whole genome shotgun (WGS) entry which is preliminary data.</text>
</comment>
<evidence type="ECO:0000313" key="2">
    <source>
        <dbReference type="Proteomes" id="UP000031668"/>
    </source>
</evidence>
<dbReference type="AlphaFoldDB" id="A0A0C2J0U2"/>
<organism evidence="1 2">
    <name type="scientific">Thelohanellus kitauei</name>
    <name type="common">Myxosporean</name>
    <dbReference type="NCBI Taxonomy" id="669202"/>
    <lineage>
        <taxon>Eukaryota</taxon>
        <taxon>Metazoa</taxon>
        <taxon>Cnidaria</taxon>
        <taxon>Myxozoa</taxon>
        <taxon>Myxosporea</taxon>
        <taxon>Bivalvulida</taxon>
        <taxon>Platysporina</taxon>
        <taxon>Myxobolidae</taxon>
        <taxon>Thelohanellus</taxon>
    </lineage>
</organism>
<accession>A0A0C2J0U2</accession>
<gene>
    <name evidence="1" type="ORF">RF11_10973</name>
</gene>
<name>A0A0C2J0U2_THEKT</name>
<reference evidence="1 2" key="1">
    <citation type="journal article" date="2014" name="Genome Biol. Evol.">
        <title>The genome of the myxosporean Thelohanellus kitauei shows adaptations to nutrient acquisition within its fish host.</title>
        <authorList>
            <person name="Yang Y."/>
            <person name="Xiong J."/>
            <person name="Zhou Z."/>
            <person name="Huo F."/>
            <person name="Miao W."/>
            <person name="Ran C."/>
            <person name="Liu Y."/>
            <person name="Zhang J."/>
            <person name="Feng J."/>
            <person name="Wang M."/>
            <person name="Wang M."/>
            <person name="Wang L."/>
            <person name="Yao B."/>
        </authorList>
    </citation>
    <scope>NUCLEOTIDE SEQUENCE [LARGE SCALE GENOMIC DNA]</scope>
    <source>
        <strain evidence="1">Wuqing</strain>
    </source>
</reference>
<dbReference type="Proteomes" id="UP000031668">
    <property type="component" value="Unassembled WGS sequence"/>
</dbReference>
<evidence type="ECO:0000313" key="1">
    <source>
        <dbReference type="EMBL" id="KII62642.1"/>
    </source>
</evidence>
<dbReference type="EMBL" id="JWZT01004914">
    <property type="protein sequence ID" value="KII62642.1"/>
    <property type="molecule type" value="Genomic_DNA"/>
</dbReference>
<sequence>MPLFVVTMPLLVARKIICKDAPAEEINCKLLHSGIDLILLKEKKSNSFKISMNIYLDIINVKMTKHIGIHQILLKRLQSMKPKEIISRAMANLLPSVISAIGNVKKIKHTFLETRRTANHFSP</sequence>
<protein>
    <submittedName>
        <fullName evidence="1">Uncharacterized protein</fullName>
    </submittedName>
</protein>
<keyword evidence="2" id="KW-1185">Reference proteome</keyword>